<name>A0ABS7IT98_9CHLA</name>
<feature type="compositionally biased region" description="Low complexity" evidence="1">
    <location>
        <begin position="19"/>
        <end position="31"/>
    </location>
</feature>
<evidence type="ECO:0000313" key="3">
    <source>
        <dbReference type="Proteomes" id="UP000781104"/>
    </source>
</evidence>
<comment type="caution">
    <text evidence="2">The sequence shown here is derived from an EMBL/GenBank/DDBJ whole genome shotgun (WGS) entry which is preliminary data.</text>
</comment>
<sequence>MSFSSLTDSPIVTDPIPESPSTPRTTPELSTQSPKVISGSLTIYPDTTDSTLHT</sequence>
<feature type="region of interest" description="Disordered" evidence="1">
    <location>
        <begin position="1"/>
        <end position="54"/>
    </location>
</feature>
<evidence type="ECO:0000256" key="1">
    <source>
        <dbReference type="SAM" id="MobiDB-lite"/>
    </source>
</evidence>
<proteinExistence type="predicted"/>
<organism evidence="2 3">
    <name type="scientific">Chlamydia gallinacea</name>
    <dbReference type="NCBI Taxonomy" id="1457153"/>
    <lineage>
        <taxon>Bacteria</taxon>
        <taxon>Pseudomonadati</taxon>
        <taxon>Chlamydiota</taxon>
        <taxon>Chlamydiia</taxon>
        <taxon>Chlamydiales</taxon>
        <taxon>Chlamydiaceae</taxon>
        <taxon>Chlamydia/Chlamydophila group</taxon>
        <taxon>Chlamydia</taxon>
    </lineage>
</organism>
<accession>A0ABS7IT98</accession>
<gene>
    <name evidence="2" type="ORF">JG731_01120</name>
</gene>
<protein>
    <submittedName>
        <fullName evidence="2">Uncharacterized protein</fullName>
    </submittedName>
</protein>
<dbReference type="EMBL" id="JAEMHH010000011">
    <property type="protein sequence ID" value="MBX6679961.1"/>
    <property type="molecule type" value="Genomic_DNA"/>
</dbReference>
<dbReference type="Proteomes" id="UP000781104">
    <property type="component" value="Unassembled WGS sequence"/>
</dbReference>
<dbReference type="RefSeq" id="WP_188317458.1">
    <property type="nucleotide sequence ID" value="NZ_CALUPS010000001.1"/>
</dbReference>
<keyword evidence="3" id="KW-1185">Reference proteome</keyword>
<evidence type="ECO:0000313" key="2">
    <source>
        <dbReference type="EMBL" id="MBX6679961.1"/>
    </source>
</evidence>
<feature type="compositionally biased region" description="Polar residues" evidence="1">
    <location>
        <begin position="32"/>
        <end position="54"/>
    </location>
</feature>
<feature type="compositionally biased region" description="Polar residues" evidence="1">
    <location>
        <begin position="1"/>
        <end position="10"/>
    </location>
</feature>
<reference evidence="2 3" key="1">
    <citation type="journal article" date="2021" name="Sci. Rep.">
        <title>Genetic and phenotypic analysis of the pathogenic potential of two novel Chlamydia gallinacea strains compared to Chlamydia psittaci.</title>
        <authorList>
            <person name="Heijne M."/>
            <person name="Jelocnik M."/>
            <person name="Umanets A."/>
            <person name="Brouwer M.S.M."/>
            <person name="Dinkla A."/>
            <person name="Harders F."/>
            <person name="van Keulen L.J.M."/>
            <person name="Roest H.J."/>
            <person name="Schaafsma F."/>
            <person name="Velkers F.C."/>
            <person name="van der Goot J.A."/>
            <person name="Pannekoek Y."/>
            <person name="Koets A.P."/>
        </authorList>
    </citation>
    <scope>NUCLEOTIDE SEQUENCE [LARGE SCALE GENOMIC DNA]</scope>
    <source>
        <strain evidence="2 3">NL_F725</strain>
    </source>
</reference>